<feature type="compositionally biased region" description="Polar residues" evidence="6">
    <location>
        <begin position="1"/>
        <end position="15"/>
    </location>
</feature>
<keyword evidence="9" id="KW-0282">Flagellum</keyword>
<feature type="domain" description="FlgD/Vpr Ig-like" evidence="7">
    <location>
        <begin position="111"/>
        <end position="179"/>
    </location>
</feature>
<keyword evidence="10" id="KW-1185">Reference proteome</keyword>
<evidence type="ECO:0000256" key="5">
    <source>
        <dbReference type="RuleBase" id="RU362076"/>
    </source>
</evidence>
<dbReference type="GO" id="GO:0044781">
    <property type="term" value="P:bacterial-type flagellum organization"/>
    <property type="evidence" value="ECO:0007669"/>
    <property type="project" value="UniProtKB-UniRule"/>
</dbReference>
<dbReference type="InterPro" id="IPR025963">
    <property type="entry name" value="FLgD_Tudor"/>
</dbReference>
<dbReference type="InterPro" id="IPR005648">
    <property type="entry name" value="FlgD"/>
</dbReference>
<evidence type="ECO:0000313" key="10">
    <source>
        <dbReference type="Proteomes" id="UP000238071"/>
    </source>
</evidence>
<dbReference type="OrthoDB" id="9785233at2"/>
<evidence type="ECO:0000256" key="6">
    <source>
        <dbReference type="SAM" id="MobiDB-lite"/>
    </source>
</evidence>
<dbReference type="Gene3D" id="2.60.40.4070">
    <property type="match status" value="1"/>
</dbReference>
<dbReference type="Pfam" id="PF13860">
    <property type="entry name" value="FlgD_ig"/>
    <property type="match status" value="1"/>
</dbReference>
<evidence type="ECO:0000256" key="2">
    <source>
        <dbReference type="ARBA" id="ARBA00016013"/>
    </source>
</evidence>
<evidence type="ECO:0000256" key="3">
    <source>
        <dbReference type="ARBA" id="ARBA00022795"/>
    </source>
</evidence>
<feature type="domain" description="FlgD Tudor-like" evidence="8">
    <location>
        <begin position="86"/>
        <end position="223"/>
    </location>
</feature>
<keyword evidence="3 5" id="KW-1005">Bacterial flagellum biogenesis</keyword>
<name>A0A2S6H2W8_9GAMM</name>
<evidence type="ECO:0000256" key="4">
    <source>
        <dbReference type="ARBA" id="ARBA00024746"/>
    </source>
</evidence>
<comment type="similarity">
    <text evidence="1 5">Belongs to the FlgD family.</text>
</comment>
<organism evidence="9 10">
    <name type="scientific">Methylobacter tundripaludum</name>
    <dbReference type="NCBI Taxonomy" id="173365"/>
    <lineage>
        <taxon>Bacteria</taxon>
        <taxon>Pseudomonadati</taxon>
        <taxon>Pseudomonadota</taxon>
        <taxon>Gammaproteobacteria</taxon>
        <taxon>Methylococcales</taxon>
        <taxon>Methylococcaceae</taxon>
        <taxon>Methylobacter</taxon>
    </lineage>
</organism>
<dbReference type="Gene3D" id="2.30.30.910">
    <property type="match status" value="1"/>
</dbReference>
<dbReference type="Pfam" id="PF03963">
    <property type="entry name" value="FlgD"/>
    <property type="match status" value="1"/>
</dbReference>
<dbReference type="RefSeq" id="WP_104423708.1">
    <property type="nucleotide sequence ID" value="NZ_PTIY01000006.1"/>
</dbReference>
<dbReference type="AlphaFoldDB" id="A0A2S6H2W8"/>
<gene>
    <name evidence="9" type="ORF">B0F88_106187</name>
</gene>
<accession>A0A2S6H2W8</accession>
<evidence type="ECO:0000259" key="7">
    <source>
        <dbReference type="Pfam" id="PF13860"/>
    </source>
</evidence>
<dbReference type="InterPro" id="IPR025965">
    <property type="entry name" value="FlgD/Vpr_Ig-like"/>
</dbReference>
<keyword evidence="9" id="KW-0969">Cilium</keyword>
<dbReference type="Pfam" id="PF13861">
    <property type="entry name" value="FLgD_tudor"/>
    <property type="match status" value="1"/>
</dbReference>
<evidence type="ECO:0000313" key="9">
    <source>
        <dbReference type="EMBL" id="PPK71835.1"/>
    </source>
</evidence>
<feature type="region of interest" description="Disordered" evidence="6">
    <location>
        <begin position="1"/>
        <end position="26"/>
    </location>
</feature>
<proteinExistence type="inferred from homology"/>
<evidence type="ECO:0000256" key="1">
    <source>
        <dbReference type="ARBA" id="ARBA00010577"/>
    </source>
</evidence>
<sequence>MAIQGTTTDYSSLTVTPKKDSEATRKASLGQEQFLKLMTAQMTHQDPSSPMQNGEFITQMAQFGTVSGIQDLQKSFADFASSINSSQALQATSLVGRYVSVPGTKAVLPAGGEIKGAINLADSSSSVKVKVTNANTGEIVQNIDLGQHSAGKVPFVWDGVNSNGAMANPGVYKIEATAYIDGKNTVLETDLNAQVDSVTMGNGSTGMKVNLTGLDSVDFNKIKQIL</sequence>
<keyword evidence="9" id="KW-0966">Cell projection</keyword>
<evidence type="ECO:0000259" key="8">
    <source>
        <dbReference type="Pfam" id="PF13861"/>
    </source>
</evidence>
<reference evidence="9 10" key="1">
    <citation type="submission" date="2018-02" db="EMBL/GenBank/DDBJ databases">
        <title>Subsurface microbial communities from deep shales in Ohio and West Virginia, USA.</title>
        <authorList>
            <person name="Wrighton K."/>
        </authorList>
    </citation>
    <scope>NUCLEOTIDE SEQUENCE [LARGE SCALE GENOMIC DNA]</scope>
    <source>
        <strain evidence="9 10">OWC-G53F</strain>
    </source>
</reference>
<comment type="caution">
    <text evidence="9">The sequence shown here is derived from an EMBL/GenBank/DDBJ whole genome shotgun (WGS) entry which is preliminary data.</text>
</comment>
<dbReference type="EMBL" id="PTIY01000006">
    <property type="protein sequence ID" value="PPK71835.1"/>
    <property type="molecule type" value="Genomic_DNA"/>
</dbReference>
<comment type="function">
    <text evidence="4 5">Required for flagellar hook formation. May act as a scaffolding protein.</text>
</comment>
<protein>
    <recommendedName>
        <fullName evidence="2 5">Basal-body rod modification protein FlgD</fullName>
    </recommendedName>
</protein>
<dbReference type="Proteomes" id="UP000238071">
    <property type="component" value="Unassembled WGS sequence"/>
</dbReference>